<feature type="transmembrane region" description="Helical" evidence="6">
    <location>
        <begin position="33"/>
        <end position="53"/>
    </location>
</feature>
<accession>A0ABU7IJC7</accession>
<keyword evidence="3 6" id="KW-0812">Transmembrane</keyword>
<evidence type="ECO:0000256" key="2">
    <source>
        <dbReference type="ARBA" id="ARBA00022448"/>
    </source>
</evidence>
<sequence>MIQLPSVAWTEMTPDLISKFGEMVNTMPQVTSILNLPALVVTIAVTLLLYIGIKESAKVNATLVIVKLVLIGLFLWFGLPHFNPSEHWKDFAPNGWQGIMTGAAPRLSVRISRAKL</sequence>
<evidence type="ECO:0000256" key="5">
    <source>
        <dbReference type="ARBA" id="ARBA00023136"/>
    </source>
</evidence>
<dbReference type="EMBL" id="JAZDDF010000004">
    <property type="protein sequence ID" value="MEE1973020.1"/>
    <property type="molecule type" value="Genomic_DNA"/>
</dbReference>
<proteinExistence type="predicted"/>
<comment type="subcellular location">
    <subcellularLocation>
        <location evidence="1">Membrane</location>
        <topology evidence="1">Multi-pass membrane protein</topology>
    </subcellularLocation>
</comment>
<evidence type="ECO:0000256" key="6">
    <source>
        <dbReference type="SAM" id="Phobius"/>
    </source>
</evidence>
<keyword evidence="2" id="KW-0813">Transport</keyword>
<dbReference type="InterPro" id="IPR002293">
    <property type="entry name" value="AA/rel_permease1"/>
</dbReference>
<keyword evidence="4 6" id="KW-1133">Transmembrane helix</keyword>
<evidence type="ECO:0000313" key="7">
    <source>
        <dbReference type="EMBL" id="MEE1973020.1"/>
    </source>
</evidence>
<name>A0ABU7IJC7_9FLAO</name>
<dbReference type="Gene3D" id="1.20.1740.10">
    <property type="entry name" value="Amino acid/polyamine transporter I"/>
    <property type="match status" value="1"/>
</dbReference>
<feature type="transmembrane region" description="Helical" evidence="6">
    <location>
        <begin position="60"/>
        <end position="79"/>
    </location>
</feature>
<comment type="caution">
    <text evidence="7">The sequence shown here is derived from an EMBL/GenBank/DDBJ whole genome shotgun (WGS) entry which is preliminary data.</text>
</comment>
<keyword evidence="8" id="KW-1185">Reference proteome</keyword>
<evidence type="ECO:0000313" key="8">
    <source>
        <dbReference type="Proteomes" id="UP001343698"/>
    </source>
</evidence>
<dbReference type="Pfam" id="PF13520">
    <property type="entry name" value="AA_permease_2"/>
    <property type="match status" value="1"/>
</dbReference>
<keyword evidence="5 6" id="KW-0472">Membrane</keyword>
<evidence type="ECO:0000256" key="4">
    <source>
        <dbReference type="ARBA" id="ARBA00022989"/>
    </source>
</evidence>
<dbReference type="PANTHER" id="PTHR43243">
    <property type="entry name" value="INNER MEMBRANE TRANSPORTER YGJI-RELATED"/>
    <property type="match status" value="1"/>
</dbReference>
<protein>
    <submittedName>
        <fullName evidence="7">Amino acid permease</fullName>
    </submittedName>
</protein>
<dbReference type="RefSeq" id="WP_272637061.1">
    <property type="nucleotide sequence ID" value="NZ_JAZDDF010000004.1"/>
</dbReference>
<evidence type="ECO:0000256" key="3">
    <source>
        <dbReference type="ARBA" id="ARBA00022692"/>
    </source>
</evidence>
<reference evidence="7 8" key="1">
    <citation type="submission" date="2024-01" db="EMBL/GenBank/DDBJ databases">
        <title>Maribacter spp. originated from different algae showed divergent polysaccharides utilization ability.</title>
        <authorList>
            <person name="Wang H."/>
            <person name="Wu Y."/>
        </authorList>
    </citation>
    <scope>NUCLEOTIDE SEQUENCE [LARGE SCALE GENOMIC DNA]</scope>
    <source>
        <strain evidence="7 8">KPT27_14</strain>
    </source>
</reference>
<gene>
    <name evidence="7" type="ORF">V1H85_11230</name>
</gene>
<dbReference type="PANTHER" id="PTHR43243:SF4">
    <property type="entry name" value="CATIONIC AMINO ACID TRANSPORTER 4"/>
    <property type="match status" value="1"/>
</dbReference>
<dbReference type="Proteomes" id="UP001343698">
    <property type="component" value="Unassembled WGS sequence"/>
</dbReference>
<evidence type="ECO:0000256" key="1">
    <source>
        <dbReference type="ARBA" id="ARBA00004141"/>
    </source>
</evidence>
<organism evidence="7 8">
    <name type="scientific">Maribacter flavus</name>
    <dbReference type="NCBI Taxonomy" id="1658664"/>
    <lineage>
        <taxon>Bacteria</taxon>
        <taxon>Pseudomonadati</taxon>
        <taxon>Bacteroidota</taxon>
        <taxon>Flavobacteriia</taxon>
        <taxon>Flavobacteriales</taxon>
        <taxon>Flavobacteriaceae</taxon>
        <taxon>Maribacter</taxon>
    </lineage>
</organism>